<dbReference type="InterPro" id="IPR059081">
    <property type="entry name" value="PRRT3-4"/>
</dbReference>
<feature type="domain" description="Proline-rich transmembrane protein 3/4" evidence="9">
    <location>
        <begin position="454"/>
        <end position="729"/>
    </location>
</feature>
<evidence type="ECO:0000256" key="7">
    <source>
        <dbReference type="SAM" id="MobiDB-lite"/>
    </source>
</evidence>
<dbReference type="AlphaFoldDB" id="A0AAD8YVX6"/>
<proteinExistence type="predicted"/>
<feature type="compositionally biased region" description="Gly residues" evidence="7">
    <location>
        <begin position="780"/>
        <end position="792"/>
    </location>
</feature>
<feature type="region of interest" description="Disordered" evidence="7">
    <location>
        <begin position="899"/>
        <end position="1034"/>
    </location>
</feature>
<evidence type="ECO:0000256" key="5">
    <source>
        <dbReference type="ARBA" id="ARBA00022989"/>
    </source>
</evidence>
<comment type="subcellular location">
    <subcellularLocation>
        <location evidence="1">Membrane</location>
        <topology evidence="1">Multi-pass membrane protein</topology>
    </subcellularLocation>
</comment>
<evidence type="ECO:0000256" key="2">
    <source>
        <dbReference type="ARBA" id="ARBA00022553"/>
    </source>
</evidence>
<reference evidence="10" key="1">
    <citation type="submission" date="2023-03" db="EMBL/GenBank/DDBJ databases">
        <title>Electrophorus voltai genome.</title>
        <authorList>
            <person name="Bian C."/>
        </authorList>
    </citation>
    <scope>NUCLEOTIDE SEQUENCE</scope>
    <source>
        <strain evidence="10">CB-2022</strain>
        <tissue evidence="10">Muscle</tissue>
    </source>
</reference>
<evidence type="ECO:0000256" key="3">
    <source>
        <dbReference type="ARBA" id="ARBA00022692"/>
    </source>
</evidence>
<feature type="compositionally biased region" description="Polar residues" evidence="7">
    <location>
        <begin position="840"/>
        <end position="858"/>
    </location>
</feature>
<organism evidence="10 11">
    <name type="scientific">Electrophorus voltai</name>
    <dbReference type="NCBI Taxonomy" id="2609070"/>
    <lineage>
        <taxon>Eukaryota</taxon>
        <taxon>Metazoa</taxon>
        <taxon>Chordata</taxon>
        <taxon>Craniata</taxon>
        <taxon>Vertebrata</taxon>
        <taxon>Euteleostomi</taxon>
        <taxon>Actinopterygii</taxon>
        <taxon>Neopterygii</taxon>
        <taxon>Teleostei</taxon>
        <taxon>Ostariophysi</taxon>
        <taxon>Gymnotiformes</taxon>
        <taxon>Gymnotoidei</taxon>
        <taxon>Gymnotidae</taxon>
        <taxon>Electrophorus</taxon>
    </lineage>
</organism>
<feature type="region of interest" description="Disordered" evidence="7">
    <location>
        <begin position="85"/>
        <end position="111"/>
    </location>
</feature>
<keyword evidence="6" id="KW-0472">Membrane</keyword>
<feature type="compositionally biased region" description="Polar residues" evidence="7">
    <location>
        <begin position="361"/>
        <end position="390"/>
    </location>
</feature>
<sequence>MEHLLILSMLLALLHPITGNVYVNSSSNEGNTQISAPQPTNQTQLSLGSSHLIGRTEVAFKINDQEMGTRDKTVMDKFVGAADQEDVVSSGHSEEPTISNMWKTPPQPSSTDIKVKLAAHSVSPYTRDIGVLTQTPWPAAGPINTTPSQQAGDQTKNESTELSFTSQGSGRNLLHGRHVTPEALSEEPFNEIIEDDWSDLATLIPTGRGLWESSTGTMETDSVEHAQYRPPAQTVYDILTTGSRAHTSPTVRLVLQSNPSTSTLANKKHAFASAGSESVTDRVSSNLSISEADLGVAEAGSTISAGNRQHRTFPVRETPASSTPQPGNATQPAKAATATNQQPKGAGSQGTGTSTGILQRPGTTAFKSLAPTSTSFQQNTADTSTQSTTHLKGHRYLTPLDKDVRLGVSHGSVPVVKQDPTPTATHIPGGPCATGLGPCASPDDLDVVTEVGISNGSMLVWADLSRTLSFAWELHVFGSASLFLLLAAGATLGLGLALAPSMCCPHRGLLAFTNGLLLLAGAVRAAYFLLDPYGSRQLLPQPVATALCTLPLPLLTWAQAAMAVLVLKGAKVNLLPPSLQRPPLLVVLVVLQCTLLLAADLLSPALSPSVPIVLQSLTLTAGLALCLGYLCVALPRLSSPQAGCTGDQGLCGPKLRVLARTLAVCALLGVLCCLLHAYTCLWLYGLLGDCRRFRWAWWLCQFWARLLELAWAFGLLLLASWVFWRPRRGQTGRATGQGGAGTGDLASPGQSSSSSHTHTCWAKIVQSLKGRPHRKTDSNGMGGASGGSGSGSVAGEVPNNCSGQDRPGADISKSLIRNRDTPKESNRARNQRSVGEASVGSLSRLQTLSRQHRCSSSSVDRDKESAVSLCDFDLRPPSPIDLSRSIDEALHREHLLQGGGLFHPLGTRSPPRSPPPQPPGSWMRRNSEPQVPLSESSGERSPLTESSAALERSIPSAVPSRQVTAPPTPTHQGPRWVSGASVPSSVSCPVSLHPSPSTGQALTPSTDDTRPFLTPEMDRVGSQPDSRGGRSYLKVNCHDDSASVSSDIIDL</sequence>
<feature type="region of interest" description="Disordered" evidence="7">
    <location>
        <begin position="732"/>
        <end position="756"/>
    </location>
</feature>
<keyword evidence="5" id="KW-1133">Transmembrane helix</keyword>
<feature type="chain" id="PRO_5042038481" description="Proline-rich transmembrane protein 3/4 domain-containing protein" evidence="8">
    <location>
        <begin position="20"/>
        <end position="1051"/>
    </location>
</feature>
<evidence type="ECO:0000256" key="4">
    <source>
        <dbReference type="ARBA" id="ARBA00022729"/>
    </source>
</evidence>
<feature type="region of interest" description="Disordered" evidence="7">
    <location>
        <begin position="138"/>
        <end position="174"/>
    </location>
</feature>
<feature type="signal peptide" evidence="8">
    <location>
        <begin position="1"/>
        <end position="19"/>
    </location>
</feature>
<comment type="caution">
    <text evidence="10">The sequence shown here is derived from an EMBL/GenBank/DDBJ whole genome shotgun (WGS) entry which is preliminary data.</text>
</comment>
<keyword evidence="2" id="KW-0597">Phosphoprotein</keyword>
<evidence type="ECO:0000256" key="6">
    <source>
        <dbReference type="ARBA" id="ARBA00023136"/>
    </source>
</evidence>
<feature type="compositionally biased region" description="Polar residues" evidence="7">
    <location>
        <begin position="143"/>
        <end position="154"/>
    </location>
</feature>
<feature type="region of interest" description="Disordered" evidence="7">
    <location>
        <begin position="300"/>
        <end position="394"/>
    </location>
</feature>
<evidence type="ECO:0000259" key="9">
    <source>
        <dbReference type="Pfam" id="PF25987"/>
    </source>
</evidence>
<keyword evidence="4 8" id="KW-0732">Signal</keyword>
<gene>
    <name evidence="10" type="ORF">P4O66_017297</name>
</gene>
<evidence type="ECO:0000256" key="8">
    <source>
        <dbReference type="SAM" id="SignalP"/>
    </source>
</evidence>
<keyword evidence="3" id="KW-0812">Transmembrane</keyword>
<protein>
    <recommendedName>
        <fullName evidence="9">Proline-rich transmembrane protein 3/4 domain-containing protein</fullName>
    </recommendedName>
</protein>
<keyword evidence="11" id="KW-1185">Reference proteome</keyword>
<feature type="compositionally biased region" description="Basic and acidic residues" evidence="7">
    <location>
        <begin position="817"/>
        <end position="827"/>
    </location>
</feature>
<evidence type="ECO:0000256" key="1">
    <source>
        <dbReference type="ARBA" id="ARBA00004141"/>
    </source>
</evidence>
<feature type="compositionally biased region" description="Polar residues" evidence="7">
    <location>
        <begin position="319"/>
        <end position="343"/>
    </location>
</feature>
<dbReference type="Pfam" id="PF25987">
    <property type="entry name" value="PRRT3"/>
    <property type="match status" value="1"/>
</dbReference>
<dbReference type="PANTHER" id="PTHR47400:SF2">
    <property type="entry name" value="PROLINE-RICH TRANSMEMBRANE PROTEIN 3-LIKE"/>
    <property type="match status" value="1"/>
</dbReference>
<accession>A0AAD8YVX6</accession>
<feature type="compositionally biased region" description="Low complexity" evidence="7">
    <location>
        <begin position="977"/>
        <end position="997"/>
    </location>
</feature>
<evidence type="ECO:0000313" key="11">
    <source>
        <dbReference type="Proteomes" id="UP001239994"/>
    </source>
</evidence>
<name>A0AAD8YVX6_9TELE</name>
<dbReference type="EMBL" id="JAROKS010000024">
    <property type="protein sequence ID" value="KAK1786926.1"/>
    <property type="molecule type" value="Genomic_DNA"/>
</dbReference>
<evidence type="ECO:0000313" key="10">
    <source>
        <dbReference type="EMBL" id="KAK1786926.1"/>
    </source>
</evidence>
<dbReference type="Proteomes" id="UP001239994">
    <property type="component" value="Unassembled WGS sequence"/>
</dbReference>
<feature type="compositionally biased region" description="Polar residues" evidence="7">
    <location>
        <begin position="160"/>
        <end position="170"/>
    </location>
</feature>
<feature type="region of interest" description="Disordered" evidence="7">
    <location>
        <begin position="769"/>
        <end position="862"/>
    </location>
</feature>
<dbReference type="PANTHER" id="PTHR47400">
    <property type="entry name" value="PROLINE-RICH TRANSMEMBRANE PROTEIN 3"/>
    <property type="match status" value="1"/>
</dbReference>
<dbReference type="InterPro" id="IPR043242">
    <property type="entry name" value="PRRT3"/>
</dbReference>